<dbReference type="GO" id="GO:0061798">
    <property type="term" value="F:GTP 3',8'-cyclase activity"/>
    <property type="evidence" value="ECO:0007669"/>
    <property type="project" value="UniProtKB-EC"/>
</dbReference>
<dbReference type="InterPro" id="IPR013785">
    <property type="entry name" value="Aldolase_TIM"/>
</dbReference>
<dbReference type="GO" id="GO:0061799">
    <property type="term" value="F:cyclic pyranopterin monophosphate synthase activity"/>
    <property type="evidence" value="ECO:0007669"/>
    <property type="project" value="TreeGrafter"/>
</dbReference>
<dbReference type="InterPro" id="IPR058240">
    <property type="entry name" value="rSAM_sf"/>
</dbReference>
<dbReference type="InterPro" id="IPR000385">
    <property type="entry name" value="MoaA_NifB_PqqE_Fe-S-bd_CS"/>
</dbReference>
<dbReference type="GO" id="GO:0051539">
    <property type="term" value="F:4 iron, 4 sulfur cluster binding"/>
    <property type="evidence" value="ECO:0007669"/>
    <property type="project" value="UniProtKB-KW"/>
</dbReference>
<keyword evidence="9" id="KW-0342">GTP-binding</keyword>
<dbReference type="InterPro" id="IPR010505">
    <property type="entry name" value="MoaA_twitch"/>
</dbReference>
<dbReference type="UniPathway" id="UPA00344"/>
<comment type="catalytic activity">
    <reaction evidence="12">
        <text>GTP + AH2 + S-adenosyl-L-methionine = (8S)-3',8-cyclo-7,8-dihydroguanosine 5'-triphosphate + 5'-deoxyadenosine + L-methionine + A + H(+)</text>
        <dbReference type="Rhea" id="RHEA:49576"/>
        <dbReference type="ChEBI" id="CHEBI:13193"/>
        <dbReference type="ChEBI" id="CHEBI:15378"/>
        <dbReference type="ChEBI" id="CHEBI:17319"/>
        <dbReference type="ChEBI" id="CHEBI:17499"/>
        <dbReference type="ChEBI" id="CHEBI:37565"/>
        <dbReference type="ChEBI" id="CHEBI:57844"/>
        <dbReference type="ChEBI" id="CHEBI:59789"/>
        <dbReference type="ChEBI" id="CHEBI:131766"/>
        <dbReference type="EC" id="4.1.99.22"/>
    </reaction>
</comment>
<gene>
    <name evidence="14" type="primary">moaA</name>
    <name evidence="14" type="ORF">FUA23_04635</name>
</gene>
<feature type="domain" description="Radical SAM core" evidence="13">
    <location>
        <begin position="26"/>
        <end position="244"/>
    </location>
</feature>
<evidence type="ECO:0000256" key="5">
    <source>
        <dbReference type="ARBA" id="ARBA00022723"/>
    </source>
</evidence>
<evidence type="ECO:0000256" key="11">
    <source>
        <dbReference type="ARBA" id="ARBA00023239"/>
    </source>
</evidence>
<dbReference type="GO" id="GO:0005525">
    <property type="term" value="F:GTP binding"/>
    <property type="evidence" value="ECO:0007669"/>
    <property type="project" value="UniProtKB-KW"/>
</dbReference>
<dbReference type="EC" id="4.1.99.22" evidence="2"/>
<dbReference type="Pfam" id="PF06463">
    <property type="entry name" value="Mob_synth_C"/>
    <property type="match status" value="1"/>
</dbReference>
<keyword evidence="5" id="KW-0479">Metal-binding</keyword>
<accession>A0A5C7FWF6</accession>
<keyword evidence="10" id="KW-0501">Molybdenum cofactor biosynthesis</keyword>
<dbReference type="PANTHER" id="PTHR22960">
    <property type="entry name" value="MOLYBDOPTERIN COFACTOR SYNTHESIS PROTEIN A"/>
    <property type="match status" value="1"/>
</dbReference>
<evidence type="ECO:0000313" key="15">
    <source>
        <dbReference type="Proteomes" id="UP000321907"/>
    </source>
</evidence>
<dbReference type="PROSITE" id="PS01305">
    <property type="entry name" value="MOAA_NIFB_PQQE"/>
    <property type="match status" value="1"/>
</dbReference>
<name>A0A5C7FWF6_9BACT</name>
<dbReference type="PROSITE" id="PS51918">
    <property type="entry name" value="RADICAL_SAM"/>
    <property type="match status" value="1"/>
</dbReference>
<evidence type="ECO:0000256" key="2">
    <source>
        <dbReference type="ARBA" id="ARBA00012167"/>
    </source>
</evidence>
<keyword evidence="8" id="KW-0411">Iron-sulfur</keyword>
<evidence type="ECO:0000313" key="14">
    <source>
        <dbReference type="EMBL" id="TXF90732.1"/>
    </source>
</evidence>
<dbReference type="PANTHER" id="PTHR22960:SF0">
    <property type="entry name" value="MOLYBDENUM COFACTOR BIOSYNTHESIS PROTEIN 1"/>
    <property type="match status" value="1"/>
</dbReference>
<evidence type="ECO:0000259" key="13">
    <source>
        <dbReference type="PROSITE" id="PS51918"/>
    </source>
</evidence>
<dbReference type="EMBL" id="VOXD01000005">
    <property type="protein sequence ID" value="TXF90732.1"/>
    <property type="molecule type" value="Genomic_DNA"/>
</dbReference>
<dbReference type="SFLD" id="SFLDG01386">
    <property type="entry name" value="main_SPASM_domain-containing"/>
    <property type="match status" value="1"/>
</dbReference>
<dbReference type="SMART" id="SM00729">
    <property type="entry name" value="Elp3"/>
    <property type="match status" value="1"/>
</dbReference>
<evidence type="ECO:0000256" key="7">
    <source>
        <dbReference type="ARBA" id="ARBA00023004"/>
    </source>
</evidence>
<dbReference type="InterPro" id="IPR006638">
    <property type="entry name" value="Elp3/MiaA/NifB-like_rSAM"/>
</dbReference>
<dbReference type="CDD" id="cd21117">
    <property type="entry name" value="Twitch_MoaA"/>
    <property type="match status" value="1"/>
</dbReference>
<keyword evidence="3" id="KW-0004">4Fe-4S</keyword>
<dbReference type="SFLD" id="SFLDG01067">
    <property type="entry name" value="SPASM/twitch_domain_containing"/>
    <property type="match status" value="1"/>
</dbReference>
<keyword evidence="7" id="KW-0408">Iron</keyword>
<keyword evidence="6" id="KW-0547">Nucleotide-binding</keyword>
<sequence>MLMRVSRETKPAYLPVPYLYPVLKDQHGRQSTYLRLAVTDRCNLRCRYCMPEEGIDFAARKDLLTFEEIIFLSEVLAELGVNKVRLTGGEPLSRKGLPKLVKGLGRIFPEMAMTTNGVLLPPVLDELAGYGLNHYNLSLDTLREDRFFQITRRDEFNGTWRALEALLERGIKTKINVVVLKGTNDDELGDFVALTKDRKLDVRFIEAMPFNDDDGNHHLYLSHGEMLASIRERFPDIAPDAGEAHSSSVAYRVPGFTGTVGIIPAYSRSLCGSCNRLRLTPKGTMLNCLYSTKGIELLPLLRQGIGRQDLADLITAFVMGKHKTGHDTQRLEQSGNIFASMTSIGG</sequence>
<evidence type="ECO:0000256" key="10">
    <source>
        <dbReference type="ARBA" id="ARBA00023150"/>
    </source>
</evidence>
<comment type="cofactor">
    <cofactor evidence="1">
        <name>[4Fe-4S] cluster</name>
        <dbReference type="ChEBI" id="CHEBI:49883"/>
    </cofactor>
</comment>
<evidence type="ECO:0000256" key="8">
    <source>
        <dbReference type="ARBA" id="ARBA00023014"/>
    </source>
</evidence>
<dbReference type="InterPro" id="IPR013483">
    <property type="entry name" value="MoaA"/>
</dbReference>
<dbReference type="GO" id="GO:0006777">
    <property type="term" value="P:Mo-molybdopterin cofactor biosynthetic process"/>
    <property type="evidence" value="ECO:0007669"/>
    <property type="project" value="UniProtKB-KW"/>
</dbReference>
<dbReference type="InterPro" id="IPR040064">
    <property type="entry name" value="MoaA-like"/>
</dbReference>
<comment type="caution">
    <text evidence="14">The sequence shown here is derived from an EMBL/GenBank/DDBJ whole genome shotgun (WGS) entry which is preliminary data.</text>
</comment>
<dbReference type="AlphaFoldDB" id="A0A5C7FWF6"/>
<evidence type="ECO:0000256" key="9">
    <source>
        <dbReference type="ARBA" id="ARBA00023134"/>
    </source>
</evidence>
<dbReference type="OrthoDB" id="9763993at2"/>
<evidence type="ECO:0000256" key="12">
    <source>
        <dbReference type="ARBA" id="ARBA00048697"/>
    </source>
</evidence>
<dbReference type="SUPFAM" id="SSF102114">
    <property type="entry name" value="Radical SAM enzymes"/>
    <property type="match status" value="1"/>
</dbReference>
<dbReference type="InterPro" id="IPR050105">
    <property type="entry name" value="MoCo_biosynth_MoaA/MoaC"/>
</dbReference>
<evidence type="ECO:0000256" key="1">
    <source>
        <dbReference type="ARBA" id="ARBA00001966"/>
    </source>
</evidence>
<dbReference type="CDD" id="cd01335">
    <property type="entry name" value="Radical_SAM"/>
    <property type="match status" value="1"/>
</dbReference>
<keyword evidence="4" id="KW-0949">S-adenosyl-L-methionine</keyword>
<dbReference type="NCBIfam" id="TIGR02666">
    <property type="entry name" value="moaA"/>
    <property type="match status" value="1"/>
</dbReference>
<dbReference type="GO" id="GO:0046872">
    <property type="term" value="F:metal ion binding"/>
    <property type="evidence" value="ECO:0007669"/>
    <property type="project" value="UniProtKB-KW"/>
</dbReference>
<dbReference type="SFLD" id="SFLDG01383">
    <property type="entry name" value="cyclic_pyranopterin_phosphate"/>
    <property type="match status" value="1"/>
</dbReference>
<protein>
    <recommendedName>
        <fullName evidence="2">GTP 3',8-cyclase</fullName>
        <ecNumber evidence="2">4.1.99.22</ecNumber>
    </recommendedName>
</protein>
<dbReference type="Pfam" id="PF04055">
    <property type="entry name" value="Radical_SAM"/>
    <property type="match status" value="1"/>
</dbReference>
<keyword evidence="11" id="KW-0456">Lyase</keyword>
<keyword evidence="15" id="KW-1185">Reference proteome</keyword>
<reference evidence="14 15" key="1">
    <citation type="submission" date="2019-08" db="EMBL/GenBank/DDBJ databases">
        <title>Lewinella sp. strain SSH13 Genome sequencing and assembly.</title>
        <authorList>
            <person name="Kim I."/>
        </authorList>
    </citation>
    <scope>NUCLEOTIDE SEQUENCE [LARGE SCALE GENOMIC DNA]</scope>
    <source>
        <strain evidence="14 15">SSH13</strain>
    </source>
</reference>
<proteinExistence type="predicted"/>
<dbReference type="SFLD" id="SFLDS00029">
    <property type="entry name" value="Radical_SAM"/>
    <property type="match status" value="1"/>
</dbReference>
<evidence type="ECO:0000256" key="3">
    <source>
        <dbReference type="ARBA" id="ARBA00022485"/>
    </source>
</evidence>
<evidence type="ECO:0000256" key="4">
    <source>
        <dbReference type="ARBA" id="ARBA00022691"/>
    </source>
</evidence>
<evidence type="ECO:0000256" key="6">
    <source>
        <dbReference type="ARBA" id="ARBA00022741"/>
    </source>
</evidence>
<organism evidence="14 15">
    <name type="scientific">Neolewinella aurantiaca</name>
    <dbReference type="NCBI Taxonomy" id="2602767"/>
    <lineage>
        <taxon>Bacteria</taxon>
        <taxon>Pseudomonadati</taxon>
        <taxon>Bacteroidota</taxon>
        <taxon>Saprospiria</taxon>
        <taxon>Saprospirales</taxon>
        <taxon>Lewinellaceae</taxon>
        <taxon>Neolewinella</taxon>
    </lineage>
</organism>
<dbReference type="Proteomes" id="UP000321907">
    <property type="component" value="Unassembled WGS sequence"/>
</dbReference>
<dbReference type="Gene3D" id="3.20.20.70">
    <property type="entry name" value="Aldolase class I"/>
    <property type="match status" value="1"/>
</dbReference>
<dbReference type="InterPro" id="IPR007197">
    <property type="entry name" value="rSAM"/>
</dbReference>